<gene>
    <name evidence="2" type="ORF">MIMGU_mgv1a0056372mg</name>
</gene>
<sequence length="62" mass="6757">MEEDKSFTITAEPISHAAEDNSHGWQKVTYVKKQRKTQNQKTASDPSAVLANGSGIPPEKSS</sequence>
<evidence type="ECO:0000256" key="1">
    <source>
        <dbReference type="SAM" id="MobiDB-lite"/>
    </source>
</evidence>
<accession>A0A022QQ71</accession>
<protein>
    <submittedName>
        <fullName evidence="2">Uncharacterized protein</fullName>
    </submittedName>
</protein>
<feature type="region of interest" description="Disordered" evidence="1">
    <location>
        <begin position="1"/>
        <end position="62"/>
    </location>
</feature>
<evidence type="ECO:0000313" key="3">
    <source>
        <dbReference type="Proteomes" id="UP000030748"/>
    </source>
</evidence>
<dbReference type="AlphaFoldDB" id="A0A022QQ71"/>
<feature type="non-terminal residue" evidence="2">
    <location>
        <position position="62"/>
    </location>
</feature>
<reference evidence="2 3" key="1">
    <citation type="journal article" date="2013" name="Proc. Natl. Acad. Sci. U.S.A.">
        <title>Fine-scale variation in meiotic recombination in Mimulus inferred from population shotgun sequencing.</title>
        <authorList>
            <person name="Hellsten U."/>
            <person name="Wright K.M."/>
            <person name="Jenkins J."/>
            <person name="Shu S."/>
            <person name="Yuan Y."/>
            <person name="Wessler S.R."/>
            <person name="Schmutz J."/>
            <person name="Willis J.H."/>
            <person name="Rokhsar D.S."/>
        </authorList>
    </citation>
    <scope>NUCLEOTIDE SEQUENCE [LARGE SCALE GENOMIC DNA]</scope>
    <source>
        <strain evidence="3">cv. DUN x IM62</strain>
    </source>
</reference>
<proteinExistence type="predicted"/>
<keyword evidence="3" id="KW-1185">Reference proteome</keyword>
<evidence type="ECO:0000313" key="2">
    <source>
        <dbReference type="EMBL" id="EYU30086.1"/>
    </source>
</evidence>
<dbReference type="STRING" id="4155.A0A022QQ71"/>
<dbReference type="EMBL" id="KI631110">
    <property type="protein sequence ID" value="EYU30086.1"/>
    <property type="molecule type" value="Genomic_DNA"/>
</dbReference>
<name>A0A022QQ71_ERYGU</name>
<dbReference type="Proteomes" id="UP000030748">
    <property type="component" value="Unassembled WGS sequence"/>
</dbReference>
<organism evidence="2 3">
    <name type="scientific">Erythranthe guttata</name>
    <name type="common">Yellow monkey flower</name>
    <name type="synonym">Mimulus guttatus</name>
    <dbReference type="NCBI Taxonomy" id="4155"/>
    <lineage>
        <taxon>Eukaryota</taxon>
        <taxon>Viridiplantae</taxon>
        <taxon>Streptophyta</taxon>
        <taxon>Embryophyta</taxon>
        <taxon>Tracheophyta</taxon>
        <taxon>Spermatophyta</taxon>
        <taxon>Magnoliopsida</taxon>
        <taxon>eudicotyledons</taxon>
        <taxon>Gunneridae</taxon>
        <taxon>Pentapetalae</taxon>
        <taxon>asterids</taxon>
        <taxon>lamiids</taxon>
        <taxon>Lamiales</taxon>
        <taxon>Phrymaceae</taxon>
        <taxon>Erythranthe</taxon>
    </lineage>
</organism>